<evidence type="ECO:0000256" key="2">
    <source>
        <dbReference type="ARBA" id="ARBA00022989"/>
    </source>
</evidence>
<feature type="transmembrane region" description="Helical" evidence="4">
    <location>
        <begin position="262"/>
        <end position="282"/>
    </location>
</feature>
<feature type="transmembrane region" description="Helical" evidence="4">
    <location>
        <begin position="15"/>
        <end position="36"/>
    </location>
</feature>
<dbReference type="PANTHER" id="PTHR43129:SF1">
    <property type="entry name" value="FOSMIDOMYCIN RESISTANCE PROTEIN"/>
    <property type="match status" value="1"/>
</dbReference>
<feature type="transmembrane region" description="Helical" evidence="4">
    <location>
        <begin position="319"/>
        <end position="339"/>
    </location>
</feature>
<evidence type="ECO:0000256" key="3">
    <source>
        <dbReference type="ARBA" id="ARBA00023136"/>
    </source>
</evidence>
<dbReference type="RefSeq" id="WP_227703213.1">
    <property type="nucleotide sequence ID" value="NZ_CP123000.1"/>
</dbReference>
<reference evidence="6 7" key="1">
    <citation type="submission" date="2023-04" db="EMBL/GenBank/DDBJ databases">
        <title>Neorhizobium petrolearium OS53, complete genome.</title>
        <authorList>
            <person name="Yu T."/>
        </authorList>
    </citation>
    <scope>NUCLEOTIDE SEQUENCE [LARGE SCALE GENOMIC DNA]</scope>
    <source>
        <strain evidence="6 7">OS53</strain>
    </source>
</reference>
<keyword evidence="1 4" id="KW-0812">Transmembrane</keyword>
<dbReference type="Gene3D" id="1.20.1250.20">
    <property type="entry name" value="MFS general substrate transporter like domains"/>
    <property type="match status" value="2"/>
</dbReference>
<feature type="transmembrane region" description="Helical" evidence="4">
    <location>
        <begin position="294"/>
        <end position="313"/>
    </location>
</feature>
<dbReference type="Proteomes" id="UP001227095">
    <property type="component" value="Chromosome"/>
</dbReference>
<feature type="transmembrane region" description="Helical" evidence="4">
    <location>
        <begin position="100"/>
        <end position="130"/>
    </location>
</feature>
<proteinExistence type="predicted"/>
<dbReference type="EMBL" id="CP123000">
    <property type="protein sequence ID" value="WGI70753.1"/>
    <property type="molecule type" value="Genomic_DNA"/>
</dbReference>
<organism evidence="6 7">
    <name type="scientific">Neorhizobium petrolearium</name>
    <dbReference type="NCBI Taxonomy" id="515361"/>
    <lineage>
        <taxon>Bacteria</taxon>
        <taxon>Pseudomonadati</taxon>
        <taxon>Pseudomonadota</taxon>
        <taxon>Alphaproteobacteria</taxon>
        <taxon>Hyphomicrobiales</taxon>
        <taxon>Rhizobiaceae</taxon>
        <taxon>Rhizobium/Agrobacterium group</taxon>
        <taxon>Neorhizobium</taxon>
    </lineage>
</organism>
<feature type="domain" description="Major facilitator superfamily (MFS) profile" evidence="5">
    <location>
        <begin position="26"/>
        <end position="405"/>
    </location>
</feature>
<dbReference type="InterPro" id="IPR020846">
    <property type="entry name" value="MFS_dom"/>
</dbReference>
<name>A0ABY8M889_9HYPH</name>
<feature type="transmembrane region" description="Helical" evidence="4">
    <location>
        <begin position="351"/>
        <end position="374"/>
    </location>
</feature>
<dbReference type="InterPro" id="IPR011701">
    <property type="entry name" value="MFS"/>
</dbReference>
<dbReference type="PROSITE" id="PS50850">
    <property type="entry name" value="MFS"/>
    <property type="match status" value="1"/>
</dbReference>
<dbReference type="Pfam" id="PF07690">
    <property type="entry name" value="MFS_1"/>
    <property type="match status" value="1"/>
</dbReference>
<dbReference type="InterPro" id="IPR036259">
    <property type="entry name" value="MFS_trans_sf"/>
</dbReference>
<dbReference type="PANTHER" id="PTHR43129">
    <property type="entry name" value="FOSMIDOMYCIN RESISTANCE PROTEIN"/>
    <property type="match status" value="1"/>
</dbReference>
<feature type="transmembrane region" description="Helical" evidence="4">
    <location>
        <begin position="179"/>
        <end position="201"/>
    </location>
</feature>
<sequence length="408" mass="43054">MADATSKPVSGPTMAAAAADVTVLPIILAVSFCHMINDIMQSMISSIYPMLKTDYALDFWQIGILTLAFQCTASLLQPVIGIITDKKPFPYSLPVGMGSTFIGLFMLASAHSYAVLVIAASLIGIGSAVFHPESSRVARLASGGRYGFAQSVFQVGGNFGQSIGPLLAAFIIVPNGQGSVAWFSIGAMLGIIILTGVARWYKAHMIANKGRKRVLNAHNLSRRTVTIALAVLALLTFSKNAYMASIGSYYTFFVIERFGVTVQQSQIMLFIFLGAVALGTVIGGPIGDRFGSKVVIWFSILGVLPFTLAMPFANLPVTIALSAIIGFIMASSFPAIVVMAQELVPGRVGMIAGIFFGIAFGIGGIAAAVLGIFADHYGITFVYTVCAFLPALGLLTVFLPGKKALRIA</sequence>
<dbReference type="CDD" id="cd17478">
    <property type="entry name" value="MFS_FsR"/>
    <property type="match status" value="1"/>
</dbReference>
<keyword evidence="2 4" id="KW-1133">Transmembrane helix</keyword>
<feature type="transmembrane region" description="Helical" evidence="4">
    <location>
        <begin position="151"/>
        <end position="173"/>
    </location>
</feature>
<gene>
    <name evidence="6" type="ORF">QEO92_12270</name>
</gene>
<evidence type="ECO:0000259" key="5">
    <source>
        <dbReference type="PROSITE" id="PS50850"/>
    </source>
</evidence>
<feature type="transmembrane region" description="Helical" evidence="4">
    <location>
        <begin position="222"/>
        <end position="242"/>
    </location>
</feature>
<feature type="transmembrane region" description="Helical" evidence="4">
    <location>
        <begin position="380"/>
        <end position="399"/>
    </location>
</feature>
<feature type="transmembrane region" description="Helical" evidence="4">
    <location>
        <begin position="57"/>
        <end position="80"/>
    </location>
</feature>
<evidence type="ECO:0000256" key="1">
    <source>
        <dbReference type="ARBA" id="ARBA00022692"/>
    </source>
</evidence>
<evidence type="ECO:0000256" key="4">
    <source>
        <dbReference type="SAM" id="Phobius"/>
    </source>
</evidence>
<dbReference type="SUPFAM" id="SSF103473">
    <property type="entry name" value="MFS general substrate transporter"/>
    <property type="match status" value="1"/>
</dbReference>
<evidence type="ECO:0000313" key="7">
    <source>
        <dbReference type="Proteomes" id="UP001227095"/>
    </source>
</evidence>
<keyword evidence="7" id="KW-1185">Reference proteome</keyword>
<evidence type="ECO:0000313" key="6">
    <source>
        <dbReference type="EMBL" id="WGI70753.1"/>
    </source>
</evidence>
<accession>A0ABY8M889</accession>
<protein>
    <submittedName>
        <fullName evidence="6">MFS transporter</fullName>
    </submittedName>
</protein>
<keyword evidence="3 4" id="KW-0472">Membrane</keyword>